<accession>A0A148KLA8</accession>
<protein>
    <recommendedName>
        <fullName evidence="3">Response regulatory domain-containing protein</fullName>
    </recommendedName>
</protein>
<dbReference type="InterPro" id="IPR001789">
    <property type="entry name" value="Sig_transdc_resp-reg_receiver"/>
</dbReference>
<dbReference type="InterPro" id="IPR011006">
    <property type="entry name" value="CheY-like_superfamily"/>
</dbReference>
<evidence type="ECO:0000259" key="3">
    <source>
        <dbReference type="PROSITE" id="PS50110"/>
    </source>
</evidence>
<dbReference type="SMART" id="SM00448">
    <property type="entry name" value="REC"/>
    <property type="match status" value="1"/>
</dbReference>
<comment type="caution">
    <text evidence="1">Lacks conserved residue(s) required for the propagation of feature annotation.</text>
</comment>
<dbReference type="EMBL" id="LSNE01000015">
    <property type="protein sequence ID" value="KXI27096.1"/>
    <property type="molecule type" value="Genomic_DNA"/>
</dbReference>
<dbReference type="PROSITE" id="PS50005">
    <property type="entry name" value="TPR"/>
    <property type="match status" value="2"/>
</dbReference>
<dbReference type="SUPFAM" id="SSF48452">
    <property type="entry name" value="TPR-like"/>
    <property type="match status" value="1"/>
</dbReference>
<dbReference type="OrthoDB" id="7298659at2"/>
<dbReference type="AlphaFoldDB" id="A0A148KLA8"/>
<dbReference type="PROSITE" id="PS50110">
    <property type="entry name" value="RESPONSE_REGULATORY"/>
    <property type="match status" value="1"/>
</dbReference>
<proteinExistence type="predicted"/>
<sequence>MLAIPDKKALQEFNVLIIDEQSFAHDVIKSALKDLGVDNVKSAQNAFYALSLCETISFDMVLIAFDVKSDKDGFNLLEEMKFKGFITKTTIVIFLSSNTSADLVNCVVELQPNDFWVKPLDKSKVEKRIRHILDFEQKLHKLHYCFDQEKYNTAIYLAQRHLADQSLKNYHPQINRLMGKSLFLMHEYTEAETFYRYLSEMYKFAWVYVELARTLFSLQKNTEAMTLIDTLLKRDDARFSAFDLLAEHYIANENFAKAYEIIKQACELAPRNIERNKKCWNLARLNHDRMGQYTATRNMAKYAKNSIHDSPELTLNIIRAGLDLATALTGQDAQTMVSKIEKDIVALESNKPQMQAFNSQINIIRARLCNLKQDKKGAENLMKDKLKDQTNGSFEDNLDKMKVYHELGEREQSIALLEQMNIDKLGHSFTAKVLSQYLEQETVERKEIQFSPKELIEMASAHYKGRRYTPAYELLSQALTLSPKNAHIMLSIVKVLVFIAELEGLDEEQQNTKDACANLLKTSNLSDLHRDELNNYLLRIQATAPLSKIVSH</sequence>
<dbReference type="InterPro" id="IPR019734">
    <property type="entry name" value="TPR_rpt"/>
</dbReference>
<evidence type="ECO:0000256" key="2">
    <source>
        <dbReference type="PROSITE-ProRule" id="PRU00339"/>
    </source>
</evidence>
<dbReference type="InterPro" id="IPR011990">
    <property type="entry name" value="TPR-like_helical_dom_sf"/>
</dbReference>
<reference evidence="5" key="1">
    <citation type="submission" date="2016-02" db="EMBL/GenBank/DDBJ databases">
        <authorList>
            <person name="Schultz-Johansen M."/>
            <person name="Glaring M.A."/>
            <person name="Bech P.K."/>
            <person name="Stougaard P."/>
        </authorList>
    </citation>
    <scope>NUCLEOTIDE SEQUENCE [LARGE SCALE GENOMIC DNA]</scope>
    <source>
        <strain evidence="5">S66</strain>
    </source>
</reference>
<dbReference type="RefSeq" id="WP_068381409.1">
    <property type="nucleotide sequence ID" value="NZ_LSNE01000015.1"/>
</dbReference>
<dbReference type="STRING" id="1799789.AX660_01525"/>
<comment type="caution">
    <text evidence="4">The sequence shown here is derived from an EMBL/GenBank/DDBJ whole genome shotgun (WGS) entry which is preliminary data.</text>
</comment>
<evidence type="ECO:0000313" key="4">
    <source>
        <dbReference type="EMBL" id="KXI27096.1"/>
    </source>
</evidence>
<feature type="domain" description="Response regulatory" evidence="3">
    <location>
        <begin position="14"/>
        <end position="133"/>
    </location>
</feature>
<dbReference type="Gene3D" id="3.40.50.2300">
    <property type="match status" value="1"/>
</dbReference>
<dbReference type="Proteomes" id="UP000070299">
    <property type="component" value="Unassembled WGS sequence"/>
</dbReference>
<dbReference type="Gene3D" id="1.25.40.10">
    <property type="entry name" value="Tetratricopeptide repeat domain"/>
    <property type="match status" value="1"/>
</dbReference>
<dbReference type="GO" id="GO:0000160">
    <property type="term" value="P:phosphorelay signal transduction system"/>
    <property type="evidence" value="ECO:0007669"/>
    <property type="project" value="InterPro"/>
</dbReference>
<dbReference type="SMART" id="SM00028">
    <property type="entry name" value="TPR"/>
    <property type="match status" value="3"/>
</dbReference>
<evidence type="ECO:0000313" key="5">
    <source>
        <dbReference type="Proteomes" id="UP000070299"/>
    </source>
</evidence>
<feature type="repeat" description="TPR" evidence="2">
    <location>
        <begin position="452"/>
        <end position="485"/>
    </location>
</feature>
<name>A0A148KLA8_9ALTE</name>
<keyword evidence="5" id="KW-1185">Reference proteome</keyword>
<dbReference type="SUPFAM" id="SSF52172">
    <property type="entry name" value="CheY-like"/>
    <property type="match status" value="1"/>
</dbReference>
<evidence type="ECO:0000256" key="1">
    <source>
        <dbReference type="PROSITE-ProRule" id="PRU00169"/>
    </source>
</evidence>
<gene>
    <name evidence="4" type="ORF">AX660_01525</name>
</gene>
<keyword evidence="2" id="KW-0802">TPR repeat</keyword>
<dbReference type="Pfam" id="PF00072">
    <property type="entry name" value="Response_reg"/>
    <property type="match status" value="1"/>
</dbReference>
<feature type="repeat" description="TPR" evidence="2">
    <location>
        <begin position="239"/>
        <end position="272"/>
    </location>
</feature>
<organism evidence="4 5">
    <name type="scientific">Paraglaciecola hydrolytica</name>
    <dbReference type="NCBI Taxonomy" id="1799789"/>
    <lineage>
        <taxon>Bacteria</taxon>
        <taxon>Pseudomonadati</taxon>
        <taxon>Pseudomonadota</taxon>
        <taxon>Gammaproteobacteria</taxon>
        <taxon>Alteromonadales</taxon>
        <taxon>Alteromonadaceae</taxon>
        <taxon>Paraglaciecola</taxon>
    </lineage>
</organism>